<name>A0A918D4D8_9BACI</name>
<proteinExistence type="predicted"/>
<keyword evidence="2" id="KW-1185">Reference proteome</keyword>
<reference evidence="1" key="2">
    <citation type="submission" date="2020-09" db="EMBL/GenBank/DDBJ databases">
        <authorList>
            <person name="Sun Q."/>
            <person name="Ohkuma M."/>
        </authorList>
    </citation>
    <scope>NUCLEOTIDE SEQUENCE</scope>
    <source>
        <strain evidence="1">JCM 17251</strain>
    </source>
</reference>
<organism evidence="1 2">
    <name type="scientific">Oceanobacillus indicireducens</name>
    <dbReference type="NCBI Taxonomy" id="1004261"/>
    <lineage>
        <taxon>Bacteria</taxon>
        <taxon>Bacillati</taxon>
        <taxon>Bacillota</taxon>
        <taxon>Bacilli</taxon>
        <taxon>Bacillales</taxon>
        <taxon>Bacillaceae</taxon>
        <taxon>Oceanobacillus</taxon>
    </lineage>
</organism>
<accession>A0A918D4D8</accession>
<dbReference type="EMBL" id="BMOS01000031">
    <property type="protein sequence ID" value="GGN64533.1"/>
    <property type="molecule type" value="Genomic_DNA"/>
</dbReference>
<gene>
    <name evidence="1" type="ORF">GCM10007971_32500</name>
</gene>
<dbReference type="Proteomes" id="UP000624041">
    <property type="component" value="Unassembled WGS sequence"/>
</dbReference>
<protein>
    <submittedName>
        <fullName evidence="1">Uncharacterized protein</fullName>
    </submittedName>
</protein>
<sequence length="76" mass="8916">MPIKSVQFRSRLYPYSQNDCAVVRLLDKNSQHIEIAFPFHEDTPNFILTISEALDLRNAIDELIDIKLIEKQKEEN</sequence>
<reference evidence="1" key="1">
    <citation type="journal article" date="2014" name="Int. J. Syst. Evol. Microbiol.">
        <title>Complete genome sequence of Corynebacterium casei LMG S-19264T (=DSM 44701T), isolated from a smear-ripened cheese.</title>
        <authorList>
            <consortium name="US DOE Joint Genome Institute (JGI-PGF)"/>
            <person name="Walter F."/>
            <person name="Albersmeier A."/>
            <person name="Kalinowski J."/>
            <person name="Ruckert C."/>
        </authorList>
    </citation>
    <scope>NUCLEOTIDE SEQUENCE</scope>
    <source>
        <strain evidence="1">JCM 17251</strain>
    </source>
</reference>
<dbReference type="RefSeq" id="WP_188858896.1">
    <property type="nucleotide sequence ID" value="NZ_BMOS01000031.1"/>
</dbReference>
<evidence type="ECO:0000313" key="2">
    <source>
        <dbReference type="Proteomes" id="UP000624041"/>
    </source>
</evidence>
<comment type="caution">
    <text evidence="1">The sequence shown here is derived from an EMBL/GenBank/DDBJ whole genome shotgun (WGS) entry which is preliminary data.</text>
</comment>
<evidence type="ECO:0000313" key="1">
    <source>
        <dbReference type="EMBL" id="GGN64533.1"/>
    </source>
</evidence>
<dbReference type="AlphaFoldDB" id="A0A918D4D8"/>